<dbReference type="RefSeq" id="XP_003011178.1">
    <property type="nucleotide sequence ID" value="XM_003011132.1"/>
</dbReference>
<gene>
    <name evidence="1" type="ORF">ARB_02700</name>
</gene>
<dbReference type="GeneID" id="9523833"/>
<accession>D4B2H2</accession>
<keyword evidence="2" id="KW-1185">Reference proteome</keyword>
<evidence type="ECO:0000313" key="2">
    <source>
        <dbReference type="Proteomes" id="UP000008866"/>
    </source>
</evidence>
<protein>
    <submittedName>
        <fullName evidence="1">Uncharacterized protein</fullName>
    </submittedName>
</protein>
<dbReference type="AlphaFoldDB" id="D4B2H2"/>
<organism evidence="1 2">
    <name type="scientific">Arthroderma benhamiae (strain ATCC MYA-4681 / CBS 112371)</name>
    <name type="common">Trichophyton mentagrophytes</name>
    <dbReference type="NCBI Taxonomy" id="663331"/>
    <lineage>
        <taxon>Eukaryota</taxon>
        <taxon>Fungi</taxon>
        <taxon>Dikarya</taxon>
        <taxon>Ascomycota</taxon>
        <taxon>Pezizomycotina</taxon>
        <taxon>Eurotiomycetes</taxon>
        <taxon>Eurotiomycetidae</taxon>
        <taxon>Onygenales</taxon>
        <taxon>Arthrodermataceae</taxon>
        <taxon>Trichophyton</taxon>
    </lineage>
</organism>
<dbReference type="HOGENOM" id="CLU_2527003_0_0_1"/>
<dbReference type="Proteomes" id="UP000008866">
    <property type="component" value="Unassembled WGS sequence"/>
</dbReference>
<evidence type="ECO:0000313" key="1">
    <source>
        <dbReference type="EMBL" id="EFE30538.1"/>
    </source>
</evidence>
<name>D4B2H2_ARTBC</name>
<sequence>MDVLFAACKPWTPLSGSRGAMDAIGNNPPRQRVSDTDIQIHPCLGAARVMVPAVVAGDDDDDDDDDVVVVVVAVVAGGVKCCCC</sequence>
<dbReference type="EMBL" id="ABSU01000029">
    <property type="protein sequence ID" value="EFE30538.1"/>
    <property type="molecule type" value="Genomic_DNA"/>
</dbReference>
<reference evidence="2" key="1">
    <citation type="journal article" date="2011" name="Genome Biol.">
        <title>Comparative and functional genomics provide insights into the pathogenicity of dermatophytic fungi.</title>
        <authorList>
            <person name="Burmester A."/>
            <person name="Shelest E."/>
            <person name="Gloeckner G."/>
            <person name="Heddergott C."/>
            <person name="Schindler S."/>
            <person name="Staib P."/>
            <person name="Heidel A."/>
            <person name="Felder M."/>
            <person name="Petzold A."/>
            <person name="Szafranski K."/>
            <person name="Feuermann M."/>
            <person name="Pedruzzi I."/>
            <person name="Priebe S."/>
            <person name="Groth M."/>
            <person name="Winkler R."/>
            <person name="Li W."/>
            <person name="Kniemeyer O."/>
            <person name="Schroeckh V."/>
            <person name="Hertweck C."/>
            <person name="Hube B."/>
            <person name="White T.C."/>
            <person name="Platzer M."/>
            <person name="Guthke R."/>
            <person name="Heitman J."/>
            <person name="Woestemeyer J."/>
            <person name="Zipfel P.F."/>
            <person name="Monod M."/>
            <person name="Brakhage A.A."/>
        </authorList>
    </citation>
    <scope>NUCLEOTIDE SEQUENCE [LARGE SCALE GENOMIC DNA]</scope>
    <source>
        <strain evidence="2">ATCC MYA-4681 / CBS 112371</strain>
    </source>
</reference>
<dbReference type="KEGG" id="abe:ARB_02700"/>
<comment type="caution">
    <text evidence="1">The sequence shown here is derived from an EMBL/GenBank/DDBJ whole genome shotgun (WGS) entry which is preliminary data.</text>
</comment>
<proteinExistence type="predicted"/>